<dbReference type="EMBL" id="BAAAZC010000018">
    <property type="protein sequence ID" value="GAA3973508.1"/>
    <property type="molecule type" value="Genomic_DNA"/>
</dbReference>
<evidence type="ECO:0000259" key="2">
    <source>
        <dbReference type="Pfam" id="PF01156"/>
    </source>
</evidence>
<name>A0ABP7PYL5_9SPHI</name>
<organism evidence="3 4">
    <name type="scientific">Mucilaginibacter dorajii</name>
    <dbReference type="NCBI Taxonomy" id="692994"/>
    <lineage>
        <taxon>Bacteria</taxon>
        <taxon>Pseudomonadati</taxon>
        <taxon>Bacteroidota</taxon>
        <taxon>Sphingobacteriia</taxon>
        <taxon>Sphingobacteriales</taxon>
        <taxon>Sphingobacteriaceae</taxon>
        <taxon>Mucilaginibacter</taxon>
    </lineage>
</organism>
<dbReference type="Gene3D" id="3.90.245.10">
    <property type="entry name" value="Ribonucleoside hydrolase-like"/>
    <property type="match status" value="1"/>
</dbReference>
<dbReference type="PANTHER" id="PTHR43264">
    <property type="match status" value="1"/>
</dbReference>
<evidence type="ECO:0000313" key="3">
    <source>
        <dbReference type="EMBL" id="GAA3973508.1"/>
    </source>
</evidence>
<dbReference type="RefSeq" id="WP_259094371.1">
    <property type="nucleotide sequence ID" value="NZ_BAAAZC010000018.1"/>
</dbReference>
<keyword evidence="3" id="KW-0378">Hydrolase</keyword>
<sequence>MKYKIVLLLFAMVLGSFAFAQQKEPKNIILDTDIGPDYDDVGAIAILHALADQGECRILATMASNKHRLAAPALSVLNTYFKKPDVPIGVVRGDAVNLPSWQKWDSLIVARYPHKIKNNDDAQDATTLYRKILAAQPDQSVTIVTIGFMTNMANLLQSKPDNISPLNGTALIRKKVKLLVSMAGCFNNEIGTFKEFNIKKDSLSSKIAFDNWPSPIILSGFEIGAKIHTGLQIVTDQSIVDSPVKDVFQKSILLDPNDAKGRMSWDETAVLVAVRGYEKYFNVVQGKMIANIDGSNSWDKNGTKDYYLVSKMPVPEIEEVLNTLIMHQPKTAQ</sequence>
<reference evidence="4" key="1">
    <citation type="journal article" date="2019" name="Int. J. Syst. Evol. Microbiol.">
        <title>The Global Catalogue of Microorganisms (GCM) 10K type strain sequencing project: providing services to taxonomists for standard genome sequencing and annotation.</title>
        <authorList>
            <consortium name="The Broad Institute Genomics Platform"/>
            <consortium name="The Broad Institute Genome Sequencing Center for Infectious Disease"/>
            <person name="Wu L."/>
            <person name="Ma J."/>
        </authorList>
    </citation>
    <scope>NUCLEOTIDE SEQUENCE [LARGE SCALE GENOMIC DNA]</scope>
    <source>
        <strain evidence="4">JCM 16601</strain>
    </source>
</reference>
<dbReference type="GO" id="GO:0016787">
    <property type="term" value="F:hydrolase activity"/>
    <property type="evidence" value="ECO:0007669"/>
    <property type="project" value="UniProtKB-KW"/>
</dbReference>
<dbReference type="InterPro" id="IPR036452">
    <property type="entry name" value="Ribo_hydro-like"/>
</dbReference>
<dbReference type="Proteomes" id="UP001500742">
    <property type="component" value="Unassembled WGS sequence"/>
</dbReference>
<gene>
    <name evidence="3" type="ORF">GCM10022210_24720</name>
</gene>
<dbReference type="InterPro" id="IPR001910">
    <property type="entry name" value="Inosine/uridine_hydrolase_dom"/>
</dbReference>
<protein>
    <submittedName>
        <fullName evidence="3">Nucleoside hydrolase</fullName>
    </submittedName>
</protein>
<feature type="signal peptide" evidence="1">
    <location>
        <begin position="1"/>
        <end position="20"/>
    </location>
</feature>
<keyword evidence="1" id="KW-0732">Signal</keyword>
<evidence type="ECO:0000256" key="1">
    <source>
        <dbReference type="SAM" id="SignalP"/>
    </source>
</evidence>
<proteinExistence type="predicted"/>
<dbReference type="PANTHER" id="PTHR43264:SF1">
    <property type="entry name" value="INOSINE_URIDINE-PREFERRING NUCLEOSIDE HYDROLASE DOMAIN-CONTAINING PROTEIN"/>
    <property type="match status" value="1"/>
</dbReference>
<evidence type="ECO:0000313" key="4">
    <source>
        <dbReference type="Proteomes" id="UP001500742"/>
    </source>
</evidence>
<dbReference type="SUPFAM" id="SSF53590">
    <property type="entry name" value="Nucleoside hydrolase"/>
    <property type="match status" value="1"/>
</dbReference>
<feature type="chain" id="PRO_5045274452" evidence="1">
    <location>
        <begin position="21"/>
        <end position="333"/>
    </location>
</feature>
<dbReference type="Pfam" id="PF01156">
    <property type="entry name" value="IU_nuc_hydro"/>
    <property type="match status" value="1"/>
</dbReference>
<feature type="domain" description="Inosine/uridine-preferring nucleoside hydrolase" evidence="2">
    <location>
        <begin position="28"/>
        <end position="276"/>
    </location>
</feature>
<comment type="caution">
    <text evidence="3">The sequence shown here is derived from an EMBL/GenBank/DDBJ whole genome shotgun (WGS) entry which is preliminary data.</text>
</comment>
<keyword evidence="4" id="KW-1185">Reference proteome</keyword>
<accession>A0ABP7PYL5</accession>